<feature type="non-terminal residue" evidence="1">
    <location>
        <position position="1"/>
    </location>
</feature>
<gene>
    <name evidence="1" type="ORF">SPIL2461_LOCUS3682</name>
</gene>
<keyword evidence="2" id="KW-1185">Reference proteome</keyword>
<sequence>VHPDAMHVKRVALRITFTGSHCQRSMVLCHEQVVAALRSCADTTPRRSYACQPGSSIGPAVLVFNELGLQDGGFVHGGDQQSHGYAVSHIIVQHAGGQSAVSWISHGHEGDARQAVLMMTN</sequence>
<evidence type="ECO:0000313" key="1">
    <source>
        <dbReference type="EMBL" id="CAE7233549.1"/>
    </source>
</evidence>
<evidence type="ECO:0000313" key="2">
    <source>
        <dbReference type="Proteomes" id="UP000649617"/>
    </source>
</evidence>
<dbReference type="EMBL" id="CAJNIZ010004514">
    <property type="protein sequence ID" value="CAE7233549.1"/>
    <property type="molecule type" value="Genomic_DNA"/>
</dbReference>
<organism evidence="1 2">
    <name type="scientific">Symbiodinium pilosum</name>
    <name type="common">Dinoflagellate</name>
    <dbReference type="NCBI Taxonomy" id="2952"/>
    <lineage>
        <taxon>Eukaryota</taxon>
        <taxon>Sar</taxon>
        <taxon>Alveolata</taxon>
        <taxon>Dinophyceae</taxon>
        <taxon>Suessiales</taxon>
        <taxon>Symbiodiniaceae</taxon>
        <taxon>Symbiodinium</taxon>
    </lineage>
</organism>
<dbReference type="Proteomes" id="UP000649617">
    <property type="component" value="Unassembled WGS sequence"/>
</dbReference>
<comment type="caution">
    <text evidence="1">The sequence shown here is derived from an EMBL/GenBank/DDBJ whole genome shotgun (WGS) entry which is preliminary data.</text>
</comment>
<reference evidence="1" key="1">
    <citation type="submission" date="2021-02" db="EMBL/GenBank/DDBJ databases">
        <authorList>
            <person name="Dougan E. K."/>
            <person name="Rhodes N."/>
            <person name="Thang M."/>
            <person name="Chan C."/>
        </authorList>
    </citation>
    <scope>NUCLEOTIDE SEQUENCE</scope>
</reference>
<proteinExistence type="predicted"/>
<protein>
    <submittedName>
        <fullName evidence="1">Uncharacterized protein</fullName>
    </submittedName>
</protein>
<dbReference type="AlphaFoldDB" id="A0A812L0W1"/>
<feature type="non-terminal residue" evidence="1">
    <location>
        <position position="121"/>
    </location>
</feature>
<name>A0A812L0W1_SYMPI</name>
<accession>A0A812L0W1</accession>